<dbReference type="CDD" id="cd06223">
    <property type="entry name" value="PRTases_typeI"/>
    <property type="match status" value="1"/>
</dbReference>
<dbReference type="EMBL" id="FOVJ01000002">
    <property type="protein sequence ID" value="SFN57927.1"/>
    <property type="molecule type" value="Genomic_DNA"/>
</dbReference>
<dbReference type="InterPro" id="IPR050408">
    <property type="entry name" value="HGPRT"/>
</dbReference>
<sequence>MLSSEEARKIFGTAEQIFSADVVSQTVKRMAIDITTLLSHQYPLVLSIMGGAVVFTGQLLPLLEFPLNFDYLHVSRYDNKTHGGKLNWTVLPRENVQNRVVLVLDDILDEGITLAAIRERVMNQGAAAFYSAVFADKDIGRSKPIRADFVGVVVPDRYVFGFGMDVRGAWRNLPAIYAVKE</sequence>
<evidence type="ECO:0000259" key="3">
    <source>
        <dbReference type="Pfam" id="PF00156"/>
    </source>
</evidence>
<keyword evidence="4" id="KW-0328">Glycosyltransferase</keyword>
<dbReference type="Proteomes" id="UP000183107">
    <property type="component" value="Unassembled WGS sequence"/>
</dbReference>
<organism evidence="4 5">
    <name type="scientific">Nitrosospira briensis</name>
    <dbReference type="NCBI Taxonomy" id="35799"/>
    <lineage>
        <taxon>Bacteria</taxon>
        <taxon>Pseudomonadati</taxon>
        <taxon>Pseudomonadota</taxon>
        <taxon>Betaproteobacteria</taxon>
        <taxon>Nitrosomonadales</taxon>
        <taxon>Nitrosomonadaceae</taxon>
        <taxon>Nitrosospira</taxon>
    </lineage>
</organism>
<evidence type="ECO:0000256" key="1">
    <source>
        <dbReference type="ARBA" id="ARBA00048811"/>
    </source>
</evidence>
<dbReference type="RefSeq" id="WP_074795796.1">
    <property type="nucleotide sequence ID" value="NZ_FOVJ01000002.1"/>
</dbReference>
<dbReference type="GO" id="GO:0032263">
    <property type="term" value="P:GMP salvage"/>
    <property type="evidence" value="ECO:0007669"/>
    <property type="project" value="TreeGrafter"/>
</dbReference>
<dbReference type="PANTHER" id="PTHR43340">
    <property type="entry name" value="HYPOXANTHINE-GUANINE PHOSPHORIBOSYLTRANSFERASE"/>
    <property type="match status" value="1"/>
</dbReference>
<evidence type="ECO:0000313" key="5">
    <source>
        <dbReference type="Proteomes" id="UP000183107"/>
    </source>
</evidence>
<name>A0A1I5A658_9PROT</name>
<dbReference type="PANTHER" id="PTHR43340:SF1">
    <property type="entry name" value="HYPOXANTHINE PHOSPHORIBOSYLTRANSFERASE"/>
    <property type="match status" value="1"/>
</dbReference>
<dbReference type="GO" id="GO:0000287">
    <property type="term" value="F:magnesium ion binding"/>
    <property type="evidence" value="ECO:0007669"/>
    <property type="project" value="TreeGrafter"/>
</dbReference>
<dbReference type="GO" id="GO:0004422">
    <property type="term" value="F:hypoxanthine phosphoribosyltransferase activity"/>
    <property type="evidence" value="ECO:0007669"/>
    <property type="project" value="TreeGrafter"/>
</dbReference>
<dbReference type="OrthoDB" id="9802824at2"/>
<evidence type="ECO:0000256" key="2">
    <source>
        <dbReference type="ARBA" id="ARBA00049402"/>
    </source>
</evidence>
<proteinExistence type="predicted"/>
<dbReference type="Pfam" id="PF00156">
    <property type="entry name" value="Pribosyltran"/>
    <property type="match status" value="1"/>
</dbReference>
<keyword evidence="4" id="KW-0808">Transferase</keyword>
<dbReference type="GO" id="GO:0005829">
    <property type="term" value="C:cytosol"/>
    <property type="evidence" value="ECO:0007669"/>
    <property type="project" value="TreeGrafter"/>
</dbReference>
<dbReference type="GO" id="GO:0046100">
    <property type="term" value="P:hypoxanthine metabolic process"/>
    <property type="evidence" value="ECO:0007669"/>
    <property type="project" value="TreeGrafter"/>
</dbReference>
<dbReference type="InterPro" id="IPR000836">
    <property type="entry name" value="PRTase_dom"/>
</dbReference>
<evidence type="ECO:0000313" key="4">
    <source>
        <dbReference type="EMBL" id="SFN57927.1"/>
    </source>
</evidence>
<dbReference type="GO" id="GO:0006178">
    <property type="term" value="P:guanine salvage"/>
    <property type="evidence" value="ECO:0007669"/>
    <property type="project" value="TreeGrafter"/>
</dbReference>
<feature type="domain" description="Phosphoribosyltransferase" evidence="3">
    <location>
        <begin position="15"/>
        <end position="163"/>
    </location>
</feature>
<keyword evidence="5" id="KW-1185">Reference proteome</keyword>
<gene>
    <name evidence="4" type="ORF">SAMN05216386_1228</name>
</gene>
<dbReference type="SUPFAM" id="SSF53271">
    <property type="entry name" value="PRTase-like"/>
    <property type="match status" value="1"/>
</dbReference>
<dbReference type="GO" id="GO:0032264">
    <property type="term" value="P:IMP salvage"/>
    <property type="evidence" value="ECO:0007669"/>
    <property type="project" value="TreeGrafter"/>
</dbReference>
<reference evidence="5" key="1">
    <citation type="submission" date="2016-10" db="EMBL/GenBank/DDBJ databases">
        <authorList>
            <person name="Varghese N."/>
        </authorList>
    </citation>
    <scope>NUCLEOTIDE SEQUENCE [LARGE SCALE GENOMIC DNA]</scope>
    <source>
        <strain evidence="5">Nsp8</strain>
    </source>
</reference>
<dbReference type="Gene3D" id="3.40.50.2020">
    <property type="match status" value="1"/>
</dbReference>
<dbReference type="STRING" id="1266925.GCA_000619905_01032"/>
<comment type="catalytic activity">
    <reaction evidence="1">
        <text>GMP + diphosphate = guanine + 5-phospho-alpha-D-ribose 1-diphosphate</text>
        <dbReference type="Rhea" id="RHEA:25424"/>
        <dbReference type="ChEBI" id="CHEBI:16235"/>
        <dbReference type="ChEBI" id="CHEBI:33019"/>
        <dbReference type="ChEBI" id="CHEBI:58017"/>
        <dbReference type="ChEBI" id="CHEBI:58115"/>
        <dbReference type="EC" id="2.4.2.8"/>
    </reaction>
    <physiologicalReaction direction="right-to-left" evidence="1">
        <dbReference type="Rhea" id="RHEA:25426"/>
    </physiologicalReaction>
</comment>
<protein>
    <submittedName>
        <fullName evidence="4">Hypoxanthine phosphoribosyltransferase</fullName>
    </submittedName>
</protein>
<dbReference type="AlphaFoldDB" id="A0A1I5A658"/>
<dbReference type="NCBIfam" id="NF006605">
    <property type="entry name" value="PRK09162.1"/>
    <property type="match status" value="1"/>
</dbReference>
<comment type="catalytic activity">
    <reaction evidence="2">
        <text>IMP + diphosphate = hypoxanthine + 5-phospho-alpha-D-ribose 1-diphosphate</text>
        <dbReference type="Rhea" id="RHEA:17973"/>
        <dbReference type="ChEBI" id="CHEBI:17368"/>
        <dbReference type="ChEBI" id="CHEBI:33019"/>
        <dbReference type="ChEBI" id="CHEBI:58017"/>
        <dbReference type="ChEBI" id="CHEBI:58053"/>
        <dbReference type="EC" id="2.4.2.8"/>
    </reaction>
    <physiologicalReaction direction="right-to-left" evidence="2">
        <dbReference type="Rhea" id="RHEA:17975"/>
    </physiologicalReaction>
</comment>
<dbReference type="InterPro" id="IPR029057">
    <property type="entry name" value="PRTase-like"/>
</dbReference>
<accession>A0A1I5A658</accession>